<dbReference type="AlphaFoldDB" id="A0A7S4QE71"/>
<sequence>MDCDDSTDIVHLLDVLRCLTTGHRLHALVLSDVVRSDPRQYEASIQNISRETLYGMEKEKSLTVNLEQYVGDVLCTYFLMEHAAAGIAEGGPSWAGWVSEVLSETFQKFHETAQKGGFVTAAQWYKAWVLLHSIVLCIVPFQKRVRNILSISPGNHLSGSSAASSFIDVQNSSIHSTSRYYCESDIQDVLHHFTKIVHRYVPMTVTYNSFGRLGPTFRGRDHIYTRKIEASPLVNSVAYILDTPLTLRDAEIDWNTGLHPAVECLIEMHVESRKTRPMTVSPPLVTFDCF</sequence>
<reference evidence="1" key="1">
    <citation type="submission" date="2021-01" db="EMBL/GenBank/DDBJ databases">
        <authorList>
            <person name="Corre E."/>
            <person name="Pelletier E."/>
            <person name="Niang G."/>
            <person name="Scheremetjew M."/>
            <person name="Finn R."/>
            <person name="Kale V."/>
            <person name="Holt S."/>
            <person name="Cochrane G."/>
            <person name="Meng A."/>
            <person name="Brown T."/>
            <person name="Cohen L."/>
        </authorList>
    </citation>
    <scope>NUCLEOTIDE SEQUENCE</scope>
    <source>
        <strain evidence="1">GSO104</strain>
    </source>
</reference>
<name>A0A7S4QE71_9STRA</name>
<evidence type="ECO:0000313" key="1">
    <source>
        <dbReference type="EMBL" id="CAE4578732.1"/>
    </source>
</evidence>
<organism evidence="1">
    <name type="scientific">Ditylum brightwellii</name>
    <dbReference type="NCBI Taxonomy" id="49249"/>
    <lineage>
        <taxon>Eukaryota</taxon>
        <taxon>Sar</taxon>
        <taxon>Stramenopiles</taxon>
        <taxon>Ochrophyta</taxon>
        <taxon>Bacillariophyta</taxon>
        <taxon>Mediophyceae</taxon>
        <taxon>Lithodesmiophycidae</taxon>
        <taxon>Lithodesmiales</taxon>
        <taxon>Lithodesmiaceae</taxon>
        <taxon>Ditylum</taxon>
    </lineage>
</organism>
<proteinExistence type="predicted"/>
<protein>
    <submittedName>
        <fullName evidence="1">Uncharacterized protein</fullName>
    </submittedName>
</protein>
<gene>
    <name evidence="1" type="ORF">DBRI00130_LOCUS477</name>
</gene>
<accession>A0A7S4QE71</accession>
<dbReference type="EMBL" id="HBNS01000594">
    <property type="protein sequence ID" value="CAE4578732.1"/>
    <property type="molecule type" value="Transcribed_RNA"/>
</dbReference>